<protein>
    <submittedName>
        <fullName evidence="2">Uncharacterized protein</fullName>
    </submittedName>
</protein>
<dbReference type="EMBL" id="MLHL01000061">
    <property type="protein sequence ID" value="OOF46901.1"/>
    <property type="molecule type" value="Genomic_DNA"/>
</dbReference>
<dbReference type="OrthoDB" id="9902290at2"/>
<dbReference type="Proteomes" id="UP000188728">
    <property type="component" value="Unassembled WGS sequence"/>
</dbReference>
<accession>A0A1V3IV74</accession>
<accession>A0A1V3IXD4</accession>
<keyword evidence="4" id="KW-1185">Reference proteome</keyword>
<reference evidence="3 4" key="1">
    <citation type="submission" date="2016-10" db="EMBL/GenBank/DDBJ databases">
        <title>Rodentibacter gen. nov. and new species.</title>
        <authorList>
            <person name="Christensen H."/>
        </authorList>
    </citation>
    <scope>NUCLEOTIDE SEQUENCE [LARGE SCALE GENOMIC DNA]</scope>
    <source>
        <strain evidence="1 3">H1983213011</strain>
        <strain evidence="2 4">H1987082031</strain>
    </source>
</reference>
<organism evidence="2 4">
    <name type="scientific">Rodentibacter trehalosifermentans</name>
    <dbReference type="NCBI Taxonomy" id="1908263"/>
    <lineage>
        <taxon>Bacteria</taxon>
        <taxon>Pseudomonadati</taxon>
        <taxon>Pseudomonadota</taxon>
        <taxon>Gammaproteobacteria</taxon>
        <taxon>Pasteurellales</taxon>
        <taxon>Pasteurellaceae</taxon>
        <taxon>Rodentibacter</taxon>
    </lineage>
</organism>
<dbReference type="Proteomes" id="UP000189161">
    <property type="component" value="Unassembled WGS sequence"/>
</dbReference>
<evidence type="ECO:0000313" key="2">
    <source>
        <dbReference type="EMBL" id="OOF46901.1"/>
    </source>
</evidence>
<evidence type="ECO:0000313" key="3">
    <source>
        <dbReference type="Proteomes" id="UP000188728"/>
    </source>
</evidence>
<gene>
    <name evidence="1" type="ORF">BKK51_03045</name>
    <name evidence="2" type="ORF">BKK52_10340</name>
</gene>
<dbReference type="EMBL" id="MLHK01000019">
    <property type="protein sequence ID" value="OOF46164.1"/>
    <property type="molecule type" value="Genomic_DNA"/>
</dbReference>
<sequence>MMPTLLLITYLVLHIVATNLSLVYPKLEHSFIGKPISHIEDFLNQEYTFDFTMKGFVGFPYKAYKTGCGKGYALTVFLNQDKIVQDITNEVFYECNDIKLLRKRIYTSEKGMDTEITVYPFI</sequence>
<comment type="caution">
    <text evidence="2">The sequence shown here is derived from an EMBL/GenBank/DDBJ whole genome shotgun (WGS) entry which is preliminary data.</text>
</comment>
<dbReference type="RefSeq" id="WP_077419616.1">
    <property type="nucleotide sequence ID" value="NZ_MLHK01000019.1"/>
</dbReference>
<name>A0A1V3IXD4_9PAST</name>
<proteinExistence type="predicted"/>
<evidence type="ECO:0000313" key="4">
    <source>
        <dbReference type="Proteomes" id="UP000189161"/>
    </source>
</evidence>
<evidence type="ECO:0000313" key="1">
    <source>
        <dbReference type="EMBL" id="OOF46164.1"/>
    </source>
</evidence>
<dbReference type="AlphaFoldDB" id="A0A1V3IXD4"/>